<geneLocation type="plasmid" evidence="1 2">
    <name>unnamed</name>
</geneLocation>
<reference evidence="1 2" key="1">
    <citation type="submission" date="2019-08" db="EMBL/GenBank/DDBJ databases">
        <title>Dermacoccus abyssi strain HZAU 226, whole genome Nanopore sequencing project.</title>
        <authorList>
            <person name="Guo A."/>
            <person name="Zhang X."/>
            <person name="Ruan Y."/>
            <person name="Liu W."/>
            <person name="Chen Q."/>
            <person name="Gu L."/>
        </authorList>
    </citation>
    <scope>NUCLEOTIDE SEQUENCE [LARGE SCALE GENOMIC DNA]</scope>
    <source>
        <strain evidence="1 2">HZAU 226</strain>
        <plasmid evidence="1 2">unnamed</plasmid>
    </source>
</reference>
<evidence type="ECO:0000313" key="2">
    <source>
        <dbReference type="Proteomes" id="UP000323565"/>
    </source>
</evidence>
<gene>
    <name evidence="1" type="ORF">FV141_14480</name>
</gene>
<accession>A0ABX5ZG27</accession>
<dbReference type="Proteomes" id="UP000323565">
    <property type="component" value="Plasmid unnamed"/>
</dbReference>
<sequence>MKDQARGGHAYLDESTQGDYLVIASVIAPGDVREARAALRGLLLPRQRSLHMKDEKKTARQDLIVATVCNLELTTTIYVAKPSEHKGHTGARDACIQRASSDSATQGVQRLVLDRNDSYMKRDEASILKGATRAGVNPVPFNFGHMSRHEEPMLWVPDVLGWCYARGGTWRHRVHDHVRIIAL</sequence>
<dbReference type="EMBL" id="CP043032">
    <property type="protein sequence ID" value="QEH94825.1"/>
    <property type="molecule type" value="Genomic_DNA"/>
</dbReference>
<proteinExistence type="predicted"/>
<name>A0ABX5ZG27_9MICO</name>
<evidence type="ECO:0000313" key="1">
    <source>
        <dbReference type="EMBL" id="QEH94825.1"/>
    </source>
</evidence>
<keyword evidence="2" id="KW-1185">Reference proteome</keyword>
<evidence type="ECO:0008006" key="3">
    <source>
        <dbReference type="Google" id="ProtNLM"/>
    </source>
</evidence>
<protein>
    <recommendedName>
        <fullName evidence="3">DUF3800 domain-containing protein</fullName>
    </recommendedName>
</protein>
<keyword evidence="1" id="KW-0614">Plasmid</keyword>
<organism evidence="1 2">
    <name type="scientific">Dermacoccus abyssi</name>
    <dbReference type="NCBI Taxonomy" id="322596"/>
    <lineage>
        <taxon>Bacteria</taxon>
        <taxon>Bacillati</taxon>
        <taxon>Actinomycetota</taxon>
        <taxon>Actinomycetes</taxon>
        <taxon>Micrococcales</taxon>
        <taxon>Dermacoccaceae</taxon>
        <taxon>Dermacoccus</taxon>
    </lineage>
</organism>